<dbReference type="InterPro" id="IPR050498">
    <property type="entry name" value="Ycf3"/>
</dbReference>
<gene>
    <name evidence="4" type="ORF">MNKW57_24090</name>
</gene>
<sequence length="190" mass="21064">MSACGQVATKPQAPAEFSTVKVANPYLQSQVAVPEAVLARMAEAKTAKESGELVRVLEILDGVSTEYPNLSGPYLNAAIVHGLLEQPQEAEQKLRKAISVNPKNVFAYNQLAVLQTENGRFEDAEKSYQAALAIWPSYADAHRNLGILYDLYLNQPAKALNHFRTAKAQAEDEDKQLNNWIVEVERRVQQ</sequence>
<evidence type="ECO:0008006" key="6">
    <source>
        <dbReference type="Google" id="ProtNLM"/>
    </source>
</evidence>
<feature type="repeat" description="TPR" evidence="3">
    <location>
        <begin position="105"/>
        <end position="138"/>
    </location>
</feature>
<dbReference type="InterPro" id="IPR011990">
    <property type="entry name" value="TPR-like_helical_dom_sf"/>
</dbReference>
<keyword evidence="1" id="KW-0677">Repeat</keyword>
<dbReference type="EMBL" id="BSYJ01000005">
    <property type="protein sequence ID" value="GMG88088.1"/>
    <property type="molecule type" value="Genomic_DNA"/>
</dbReference>
<dbReference type="Gene3D" id="1.25.40.10">
    <property type="entry name" value="Tetratricopeptide repeat domain"/>
    <property type="match status" value="1"/>
</dbReference>
<accession>A0ABQ6M191</accession>
<organism evidence="4 5">
    <name type="scientific">Biformimicrobium ophioploci</name>
    <dbReference type="NCBI Taxonomy" id="3036711"/>
    <lineage>
        <taxon>Bacteria</taxon>
        <taxon>Pseudomonadati</taxon>
        <taxon>Pseudomonadota</taxon>
        <taxon>Gammaproteobacteria</taxon>
        <taxon>Cellvibrionales</taxon>
        <taxon>Microbulbiferaceae</taxon>
        <taxon>Biformimicrobium</taxon>
    </lineage>
</organism>
<keyword evidence="5" id="KW-1185">Reference proteome</keyword>
<comment type="caution">
    <text evidence="4">The sequence shown here is derived from an EMBL/GenBank/DDBJ whole genome shotgun (WGS) entry which is preliminary data.</text>
</comment>
<dbReference type="Pfam" id="PF13424">
    <property type="entry name" value="TPR_12"/>
    <property type="match status" value="1"/>
</dbReference>
<evidence type="ECO:0000256" key="3">
    <source>
        <dbReference type="PROSITE-ProRule" id="PRU00339"/>
    </source>
</evidence>
<evidence type="ECO:0000256" key="2">
    <source>
        <dbReference type="ARBA" id="ARBA00022803"/>
    </source>
</evidence>
<dbReference type="InterPro" id="IPR019734">
    <property type="entry name" value="TPR_rpt"/>
</dbReference>
<evidence type="ECO:0000313" key="5">
    <source>
        <dbReference type="Proteomes" id="UP001224392"/>
    </source>
</evidence>
<reference evidence="4 5" key="1">
    <citation type="submission" date="2023-04" db="EMBL/GenBank/DDBJ databases">
        <title>Marinobulbifer ophiurae gen. nov., sp. Nov., isolate from tissue of brittle star Ophioplocus japonicus.</title>
        <authorList>
            <person name="Kawano K."/>
            <person name="Sawayama S."/>
            <person name="Nakagawa S."/>
        </authorList>
    </citation>
    <scope>NUCLEOTIDE SEQUENCE [LARGE SCALE GENOMIC DNA]</scope>
    <source>
        <strain evidence="4 5">NKW57</strain>
    </source>
</reference>
<dbReference type="PROSITE" id="PS50005">
    <property type="entry name" value="TPR"/>
    <property type="match status" value="1"/>
</dbReference>
<proteinExistence type="predicted"/>
<keyword evidence="2 3" id="KW-0802">TPR repeat</keyword>
<protein>
    <recommendedName>
        <fullName evidence="6">Tetratricopeptide repeat protein</fullName>
    </recommendedName>
</protein>
<name>A0ABQ6M191_9GAMM</name>
<dbReference type="SUPFAM" id="SSF48452">
    <property type="entry name" value="TPR-like"/>
    <property type="match status" value="1"/>
</dbReference>
<dbReference type="PANTHER" id="PTHR44858">
    <property type="entry name" value="TETRATRICOPEPTIDE REPEAT PROTEIN 6"/>
    <property type="match status" value="1"/>
</dbReference>
<dbReference type="PANTHER" id="PTHR44858:SF1">
    <property type="entry name" value="UDP-N-ACETYLGLUCOSAMINE--PEPTIDE N-ACETYLGLUCOSAMINYLTRANSFERASE SPINDLY-RELATED"/>
    <property type="match status" value="1"/>
</dbReference>
<dbReference type="Proteomes" id="UP001224392">
    <property type="component" value="Unassembled WGS sequence"/>
</dbReference>
<dbReference type="SMART" id="SM00028">
    <property type="entry name" value="TPR"/>
    <property type="match status" value="3"/>
</dbReference>
<evidence type="ECO:0000256" key="1">
    <source>
        <dbReference type="ARBA" id="ARBA00022737"/>
    </source>
</evidence>
<evidence type="ECO:0000313" key="4">
    <source>
        <dbReference type="EMBL" id="GMG88088.1"/>
    </source>
</evidence>